<sequence>MSMNAFPIGQAAAFDVLQVLSGEPKPVEKRSAAVQGVESYEAAAHAPAIAEDCRKRAPAQGGTAASDVNGTDQFQRSRPPVMLTIRKVGEDPEAFGKGVRDKLDMVVAACKLLDVDRIDVIAYSLLLRKQASPRAWAVKEYLGSRGVDQNRIFTKAQGPGLFSENYRLGLDNTVVVFIHTKPVKPAQENAASIGDLPAAAPLVRRDAATHLIA</sequence>
<feature type="compositionally biased region" description="Polar residues" evidence="1">
    <location>
        <begin position="66"/>
        <end position="76"/>
    </location>
</feature>
<gene>
    <name evidence="2" type="ORF">CAL13_05920</name>
</gene>
<feature type="region of interest" description="Disordered" evidence="1">
    <location>
        <begin position="55"/>
        <end position="76"/>
    </location>
</feature>
<proteinExistence type="predicted"/>
<name>A0A1W6YXW7_9BORD</name>
<evidence type="ECO:0000313" key="3">
    <source>
        <dbReference type="Proteomes" id="UP000194139"/>
    </source>
</evidence>
<protein>
    <submittedName>
        <fullName evidence="2">Uncharacterized protein</fullName>
    </submittedName>
</protein>
<dbReference type="RefSeq" id="WP_086071808.1">
    <property type="nucleotide sequence ID" value="NZ_CP021109.1"/>
</dbReference>
<evidence type="ECO:0000256" key="1">
    <source>
        <dbReference type="SAM" id="MobiDB-lite"/>
    </source>
</evidence>
<accession>A0A1W6YXW7</accession>
<keyword evidence="3" id="KW-1185">Reference proteome</keyword>
<reference evidence="2 3" key="1">
    <citation type="submission" date="2017-05" db="EMBL/GenBank/DDBJ databases">
        <title>Complete and WGS of Bordetella genogroups.</title>
        <authorList>
            <person name="Spilker T."/>
            <person name="LiPuma J."/>
        </authorList>
    </citation>
    <scope>NUCLEOTIDE SEQUENCE [LARGE SCALE GENOMIC DNA]</scope>
    <source>
        <strain evidence="2 3">AU17164</strain>
    </source>
</reference>
<organism evidence="2 3">
    <name type="scientific">Bordetella genomosp. 9</name>
    <dbReference type="NCBI Taxonomy" id="1416803"/>
    <lineage>
        <taxon>Bacteria</taxon>
        <taxon>Pseudomonadati</taxon>
        <taxon>Pseudomonadota</taxon>
        <taxon>Betaproteobacteria</taxon>
        <taxon>Burkholderiales</taxon>
        <taxon>Alcaligenaceae</taxon>
        <taxon>Bordetella</taxon>
    </lineage>
</organism>
<dbReference type="Proteomes" id="UP000194139">
    <property type="component" value="Chromosome"/>
</dbReference>
<evidence type="ECO:0000313" key="2">
    <source>
        <dbReference type="EMBL" id="ARP85794.1"/>
    </source>
</evidence>
<dbReference type="AlphaFoldDB" id="A0A1W6YXW7"/>
<dbReference type="EMBL" id="CP021109">
    <property type="protein sequence ID" value="ARP85794.1"/>
    <property type="molecule type" value="Genomic_DNA"/>
</dbReference>